<dbReference type="OrthoDB" id="9983560at2759"/>
<keyword evidence="1" id="KW-0732">Signal</keyword>
<dbReference type="Proteomes" id="UP001146351">
    <property type="component" value="Unassembled WGS sequence"/>
</dbReference>
<sequence length="91" mass="10078">MHFRSLLLLLGAPAVLAKCKCTPTDDCWPSVSKWTSLSNTVDGHLIANEPLAKPCYDGLGKDPKECQKISKVYKESSFQGSVSNWICIYRS</sequence>
<feature type="chain" id="PRO_5040723782" evidence="1">
    <location>
        <begin position="18"/>
        <end position="91"/>
    </location>
</feature>
<reference evidence="2" key="1">
    <citation type="submission" date="2022-11" db="EMBL/GenBank/DDBJ databases">
        <authorList>
            <person name="Petersen C."/>
        </authorList>
    </citation>
    <scope>NUCLEOTIDE SEQUENCE</scope>
    <source>
        <strain evidence="2">IBT 21917</strain>
    </source>
</reference>
<keyword evidence="3" id="KW-1185">Reference proteome</keyword>
<accession>A0A9W9LFB7</accession>
<name>A0A9W9LFB7_9EURO</name>
<gene>
    <name evidence="2" type="ORF">N7492_010310</name>
</gene>
<feature type="signal peptide" evidence="1">
    <location>
        <begin position="1"/>
        <end position="17"/>
    </location>
</feature>
<comment type="caution">
    <text evidence="2">The sequence shown here is derived from an EMBL/GenBank/DDBJ whole genome shotgun (WGS) entry which is preliminary data.</text>
</comment>
<proteinExistence type="predicted"/>
<organism evidence="2 3">
    <name type="scientific">Penicillium capsulatum</name>
    <dbReference type="NCBI Taxonomy" id="69766"/>
    <lineage>
        <taxon>Eukaryota</taxon>
        <taxon>Fungi</taxon>
        <taxon>Dikarya</taxon>
        <taxon>Ascomycota</taxon>
        <taxon>Pezizomycotina</taxon>
        <taxon>Eurotiomycetes</taxon>
        <taxon>Eurotiomycetidae</taxon>
        <taxon>Eurotiales</taxon>
        <taxon>Aspergillaceae</taxon>
        <taxon>Penicillium</taxon>
    </lineage>
</organism>
<reference evidence="2" key="2">
    <citation type="journal article" date="2023" name="IMA Fungus">
        <title>Comparative genomic study of the Penicillium genus elucidates a diverse pangenome and 15 lateral gene transfer events.</title>
        <authorList>
            <person name="Petersen C."/>
            <person name="Sorensen T."/>
            <person name="Nielsen M.R."/>
            <person name="Sondergaard T.E."/>
            <person name="Sorensen J.L."/>
            <person name="Fitzpatrick D.A."/>
            <person name="Frisvad J.C."/>
            <person name="Nielsen K.L."/>
        </authorList>
    </citation>
    <scope>NUCLEOTIDE SEQUENCE</scope>
    <source>
        <strain evidence="2">IBT 21917</strain>
    </source>
</reference>
<dbReference type="EMBL" id="JAPQKO010000008">
    <property type="protein sequence ID" value="KAJ5152015.1"/>
    <property type="molecule type" value="Genomic_DNA"/>
</dbReference>
<evidence type="ECO:0000313" key="3">
    <source>
        <dbReference type="Proteomes" id="UP001146351"/>
    </source>
</evidence>
<evidence type="ECO:0000256" key="1">
    <source>
        <dbReference type="SAM" id="SignalP"/>
    </source>
</evidence>
<dbReference type="AlphaFoldDB" id="A0A9W9LFB7"/>
<protein>
    <submittedName>
        <fullName evidence="2">Uncharacterized protein</fullName>
    </submittedName>
</protein>
<evidence type="ECO:0000313" key="2">
    <source>
        <dbReference type="EMBL" id="KAJ5152015.1"/>
    </source>
</evidence>